<evidence type="ECO:0000313" key="2">
    <source>
        <dbReference type="EMBL" id="CBY85116.1"/>
    </source>
</evidence>
<dbReference type="GeneID" id="10178647"/>
<dbReference type="EMBL" id="FR751068">
    <property type="protein sequence ID" value="CBY85116.1"/>
    <property type="molecule type" value="Genomic_DNA"/>
</dbReference>
<name>E8ZGG2_9GEMI</name>
<dbReference type="Proteomes" id="UP000202823">
    <property type="component" value="Segment DNA A"/>
</dbReference>
<protein>
    <recommendedName>
        <fullName evidence="4">AC5</fullName>
    </recommendedName>
</protein>
<accession>E8ZGG2</accession>
<dbReference type="OrthoDB" id="13982at10239"/>
<reference evidence="3" key="1">
    <citation type="journal article" date="2011" name="Plant Pathol.">
        <title>First identification of a sweet potato begomovirus (sweepovirus) in Uganda: characterization, detection and distribution.</title>
        <authorList>
            <person name="Wasswa P."/>
            <person name="Otto B."/>
            <person name="Maruthi M."/>
            <person name="Mukasa S."/>
            <person name="Monger W."/>
            <person name="Gibson R.W."/>
        </authorList>
    </citation>
    <scope>NUCLEOTIDE SEQUENCE [LARGE SCALE GENOMIC DNA]</scope>
</reference>
<dbReference type="RefSeq" id="YP_004191795.1">
    <property type="nucleotide sequence ID" value="NC_014968.1"/>
</dbReference>
<organism evidence="2 3">
    <name type="scientific">Sweet potato leaf curl Uganda virus-[Uganda:Kampala:2008]</name>
    <dbReference type="NCBI Taxonomy" id="940846"/>
    <lineage>
        <taxon>Viruses</taxon>
        <taxon>Monodnaviria</taxon>
        <taxon>Shotokuvirae</taxon>
        <taxon>Cressdnaviricota</taxon>
        <taxon>Repensiviricetes</taxon>
        <taxon>Geplafuvirales</taxon>
        <taxon>Geminiviridae</taxon>
        <taxon>Begomovirus</taxon>
        <taxon>Sweet potato leaf curl Uganda virus</taxon>
    </lineage>
</organism>
<evidence type="ECO:0000256" key="1">
    <source>
        <dbReference type="SAM" id="MobiDB-lite"/>
    </source>
</evidence>
<evidence type="ECO:0000313" key="3">
    <source>
        <dbReference type="Proteomes" id="UP000202823"/>
    </source>
</evidence>
<proteinExistence type="predicted"/>
<dbReference type="KEGG" id="vg:10178647"/>
<evidence type="ECO:0008006" key="4">
    <source>
        <dbReference type="Google" id="ProtNLM"/>
    </source>
</evidence>
<feature type="compositionally biased region" description="Polar residues" evidence="1">
    <location>
        <begin position="183"/>
        <end position="192"/>
    </location>
</feature>
<sequence length="192" mass="21648">MVIRPTRYSNRKFLQDLHSISQIHSDLSSSRLIIIHSKCLYKRQRILIRPPISDQPVSNDVGVVPLGDVVVHPNLTINTHRLNTHPLTQTMGKPSTSSKIRNTNKCPTMWDIHLKLIVLHLTWTNTTLRYAIPLLSLHLDVSRNRDIASGSNWDSIPSVGHDSCLEVQSPSYRSPPIGMKSPRNGNSPYHTA</sequence>
<feature type="region of interest" description="Disordered" evidence="1">
    <location>
        <begin position="170"/>
        <end position="192"/>
    </location>
</feature>